<dbReference type="PANTHER" id="PTHR47723:SF19">
    <property type="entry name" value="POLYNUCLEOTIDYL TRANSFERASE, RIBONUCLEASE H-LIKE SUPERFAMILY PROTEIN"/>
    <property type="match status" value="1"/>
</dbReference>
<gene>
    <name evidence="2" type="ORF">L195_g037811</name>
</gene>
<dbReference type="AlphaFoldDB" id="A0A2K3LTC3"/>
<keyword evidence="1" id="KW-1133">Transmembrane helix</keyword>
<evidence type="ECO:0000256" key="1">
    <source>
        <dbReference type="SAM" id="Phobius"/>
    </source>
</evidence>
<reference evidence="2 3" key="2">
    <citation type="journal article" date="2017" name="Front. Plant Sci.">
        <title>Gene Classification and Mining of Molecular Markers Useful in Red Clover (Trifolium pratense) Breeding.</title>
        <authorList>
            <person name="Istvanek J."/>
            <person name="Dluhosova J."/>
            <person name="Dluhos P."/>
            <person name="Patkova L."/>
            <person name="Nedelnik J."/>
            <person name="Repkova J."/>
        </authorList>
    </citation>
    <scope>NUCLEOTIDE SEQUENCE [LARGE SCALE GENOMIC DNA]</scope>
    <source>
        <strain evidence="3">cv. Tatra</strain>
        <tissue evidence="2">Young leaves</tissue>
    </source>
</reference>
<dbReference type="EMBL" id="ASHM01040596">
    <property type="protein sequence ID" value="PNX81786.1"/>
    <property type="molecule type" value="Genomic_DNA"/>
</dbReference>
<name>A0A2K3LTC3_TRIPR</name>
<comment type="caution">
    <text evidence="2">The sequence shown here is derived from an EMBL/GenBank/DDBJ whole genome shotgun (WGS) entry which is preliminary data.</text>
</comment>
<proteinExistence type="predicted"/>
<keyword evidence="1" id="KW-0472">Membrane</keyword>
<dbReference type="InterPro" id="IPR012337">
    <property type="entry name" value="RNaseH-like_sf"/>
</dbReference>
<evidence type="ECO:0000313" key="2">
    <source>
        <dbReference type="EMBL" id="PNX81786.1"/>
    </source>
</evidence>
<accession>A0A2K3LTC3</accession>
<dbReference type="PANTHER" id="PTHR47723">
    <property type="entry name" value="OS05G0353850 PROTEIN"/>
    <property type="match status" value="1"/>
</dbReference>
<organism evidence="2 3">
    <name type="scientific">Trifolium pratense</name>
    <name type="common">Red clover</name>
    <dbReference type="NCBI Taxonomy" id="57577"/>
    <lineage>
        <taxon>Eukaryota</taxon>
        <taxon>Viridiplantae</taxon>
        <taxon>Streptophyta</taxon>
        <taxon>Embryophyta</taxon>
        <taxon>Tracheophyta</taxon>
        <taxon>Spermatophyta</taxon>
        <taxon>Magnoliopsida</taxon>
        <taxon>eudicotyledons</taxon>
        <taxon>Gunneridae</taxon>
        <taxon>Pentapetalae</taxon>
        <taxon>rosids</taxon>
        <taxon>fabids</taxon>
        <taxon>Fabales</taxon>
        <taxon>Fabaceae</taxon>
        <taxon>Papilionoideae</taxon>
        <taxon>50 kb inversion clade</taxon>
        <taxon>NPAAA clade</taxon>
        <taxon>Hologalegina</taxon>
        <taxon>IRL clade</taxon>
        <taxon>Trifolieae</taxon>
        <taxon>Trifolium</taxon>
    </lineage>
</organism>
<feature type="transmembrane region" description="Helical" evidence="1">
    <location>
        <begin position="12"/>
        <end position="29"/>
    </location>
</feature>
<evidence type="ECO:0000313" key="3">
    <source>
        <dbReference type="Proteomes" id="UP000236291"/>
    </source>
</evidence>
<dbReference type="InterPro" id="IPR053151">
    <property type="entry name" value="RNase_H-like"/>
</dbReference>
<protein>
    <submittedName>
        <fullName evidence="2">Uncharacterized protein</fullName>
    </submittedName>
</protein>
<dbReference type="GO" id="GO:0003676">
    <property type="term" value="F:nucleic acid binding"/>
    <property type="evidence" value="ECO:0007669"/>
    <property type="project" value="InterPro"/>
</dbReference>
<dbReference type="Gene3D" id="3.30.420.10">
    <property type="entry name" value="Ribonuclease H-like superfamily/Ribonuclease H"/>
    <property type="match status" value="1"/>
</dbReference>
<keyword evidence="1" id="KW-0812">Transmembrane</keyword>
<dbReference type="InterPro" id="IPR036397">
    <property type="entry name" value="RNaseH_sf"/>
</dbReference>
<sequence length="137" mass="15217">MVKISIGQGIKYHMCIIACEIIIFLLLLLKQTKWSQGYPSWLEASMHGWIKLNSDGSCRDNGIAGCGGIIWESDGEWYSHCAKNIEMCSDYMTELWGVLEETGESDGKIIYIADRMSLAFEVGCGGALLSLRNKPVC</sequence>
<dbReference type="Proteomes" id="UP000236291">
    <property type="component" value="Unassembled WGS sequence"/>
</dbReference>
<reference evidence="2 3" key="1">
    <citation type="journal article" date="2014" name="Am. J. Bot.">
        <title>Genome assembly and annotation for red clover (Trifolium pratense; Fabaceae).</title>
        <authorList>
            <person name="Istvanek J."/>
            <person name="Jaros M."/>
            <person name="Krenek A."/>
            <person name="Repkova J."/>
        </authorList>
    </citation>
    <scope>NUCLEOTIDE SEQUENCE [LARGE SCALE GENOMIC DNA]</scope>
    <source>
        <strain evidence="3">cv. Tatra</strain>
        <tissue evidence="2">Young leaves</tissue>
    </source>
</reference>
<dbReference type="SUPFAM" id="SSF53098">
    <property type="entry name" value="Ribonuclease H-like"/>
    <property type="match status" value="1"/>
</dbReference>